<dbReference type="SUPFAM" id="SSF54427">
    <property type="entry name" value="NTF2-like"/>
    <property type="match status" value="1"/>
</dbReference>
<keyword evidence="3" id="KW-1185">Reference proteome</keyword>
<dbReference type="RefSeq" id="XP_060428577.1">
    <property type="nucleotide sequence ID" value="XM_060569355.1"/>
</dbReference>
<dbReference type="Gene3D" id="3.10.450.50">
    <property type="match status" value="1"/>
</dbReference>
<gene>
    <name evidence="2" type="ORF">BDP55DRAFT_554048</name>
</gene>
<name>A0AAJ0EWU5_9PEZI</name>
<dbReference type="AlphaFoldDB" id="A0AAJ0EWU5"/>
<evidence type="ECO:0000256" key="1">
    <source>
        <dbReference type="SAM" id="SignalP"/>
    </source>
</evidence>
<proteinExistence type="predicted"/>
<reference evidence="2" key="1">
    <citation type="submission" date="2021-06" db="EMBL/GenBank/DDBJ databases">
        <title>Comparative genomics, transcriptomics and evolutionary studies reveal genomic signatures of adaptation to plant cell wall in hemibiotrophic fungi.</title>
        <authorList>
            <consortium name="DOE Joint Genome Institute"/>
            <person name="Baroncelli R."/>
            <person name="Diaz J.F."/>
            <person name="Benocci T."/>
            <person name="Peng M."/>
            <person name="Battaglia E."/>
            <person name="Haridas S."/>
            <person name="Andreopoulos W."/>
            <person name="Labutti K."/>
            <person name="Pangilinan J."/>
            <person name="Floch G.L."/>
            <person name="Makela M.R."/>
            <person name="Henrissat B."/>
            <person name="Grigoriev I.V."/>
            <person name="Crouch J.A."/>
            <person name="De Vries R.P."/>
            <person name="Sukno S.A."/>
            <person name="Thon M.R."/>
        </authorList>
    </citation>
    <scope>NUCLEOTIDE SEQUENCE</scope>
    <source>
        <strain evidence="2">CBS 193.32</strain>
    </source>
</reference>
<accession>A0AAJ0EWU5</accession>
<feature type="signal peptide" evidence="1">
    <location>
        <begin position="1"/>
        <end position="19"/>
    </location>
</feature>
<feature type="chain" id="PRO_5042507118" description="SnoaL-like domain-containing protein" evidence="1">
    <location>
        <begin position="20"/>
        <end position="160"/>
    </location>
</feature>
<dbReference type="Proteomes" id="UP001224890">
    <property type="component" value="Unassembled WGS sequence"/>
</dbReference>
<evidence type="ECO:0008006" key="4">
    <source>
        <dbReference type="Google" id="ProtNLM"/>
    </source>
</evidence>
<organism evidence="2 3">
    <name type="scientific">Colletotrichum godetiae</name>
    <dbReference type="NCBI Taxonomy" id="1209918"/>
    <lineage>
        <taxon>Eukaryota</taxon>
        <taxon>Fungi</taxon>
        <taxon>Dikarya</taxon>
        <taxon>Ascomycota</taxon>
        <taxon>Pezizomycotina</taxon>
        <taxon>Sordariomycetes</taxon>
        <taxon>Hypocreomycetidae</taxon>
        <taxon>Glomerellales</taxon>
        <taxon>Glomerellaceae</taxon>
        <taxon>Colletotrichum</taxon>
        <taxon>Colletotrichum acutatum species complex</taxon>
    </lineage>
</organism>
<keyword evidence="1" id="KW-0732">Signal</keyword>
<evidence type="ECO:0000313" key="3">
    <source>
        <dbReference type="Proteomes" id="UP001224890"/>
    </source>
</evidence>
<dbReference type="GeneID" id="85453881"/>
<sequence>MLASTLLAIGLAWPTSASGLLPCQESSAPYCPPRSASPEEQRGILGEFIQAFYKDRNGTKALLNHVAEDYIQHNPDILSGRQNSLDVLGPFLSPNNVNYTIMNKGLDNSIAYIHYRMDLVGGGQPSAVVDVFRFDGTCIVEHWDVAQQRPANATNPIAMF</sequence>
<comment type="caution">
    <text evidence="2">The sequence shown here is derived from an EMBL/GenBank/DDBJ whole genome shotgun (WGS) entry which is preliminary data.</text>
</comment>
<evidence type="ECO:0000313" key="2">
    <source>
        <dbReference type="EMBL" id="KAK1674574.1"/>
    </source>
</evidence>
<dbReference type="InterPro" id="IPR032710">
    <property type="entry name" value="NTF2-like_dom_sf"/>
</dbReference>
<dbReference type="EMBL" id="JAHMHR010000025">
    <property type="protein sequence ID" value="KAK1674574.1"/>
    <property type="molecule type" value="Genomic_DNA"/>
</dbReference>
<protein>
    <recommendedName>
        <fullName evidence="4">SnoaL-like domain-containing protein</fullName>
    </recommendedName>
</protein>